<dbReference type="EMBL" id="RKRG01000002">
    <property type="protein sequence ID" value="RPF52001.1"/>
    <property type="molecule type" value="Genomic_DNA"/>
</dbReference>
<reference evidence="1 2" key="1">
    <citation type="submission" date="2018-11" db="EMBL/GenBank/DDBJ databases">
        <title>Genomic Encyclopedia of Type Strains, Phase IV (KMG-IV): sequencing the most valuable type-strain genomes for metagenomic binning, comparative biology and taxonomic classification.</title>
        <authorList>
            <person name="Goeker M."/>
        </authorList>
    </citation>
    <scope>NUCLEOTIDE SEQUENCE [LARGE SCALE GENOMIC DNA]</scope>
    <source>
        <strain evidence="1 2">DSM 11977</strain>
    </source>
</reference>
<evidence type="ECO:0000313" key="1">
    <source>
        <dbReference type="EMBL" id="RPF52001.1"/>
    </source>
</evidence>
<gene>
    <name evidence="1" type="ORF">EDC42_1345</name>
</gene>
<name>A0A3N5C6G5_9EURY</name>
<protein>
    <submittedName>
        <fullName evidence="1">Phosphorylcholine metabolism protein LicD</fullName>
    </submittedName>
</protein>
<accession>A0A3N5C6G5</accession>
<keyword evidence="2" id="KW-1185">Reference proteome</keyword>
<dbReference type="AlphaFoldDB" id="A0A3N5C6G5"/>
<dbReference type="RefSeq" id="WP_069574643.1">
    <property type="nucleotide sequence ID" value="NZ_RKRG01000002.1"/>
</dbReference>
<dbReference type="Proteomes" id="UP000271783">
    <property type="component" value="Unassembled WGS sequence"/>
</dbReference>
<sequence length="400" mass="47768">MKSKQDIQLELLQEIDDICSKNDLKYIFVGKNAFNAYVNHTIKNNNAHVSVAMTLGDINRFCNIIEKQNNPNRYVESMFTNPKYIPLYISYGNENTTDYHMIILNNNLHHGINIRIYPIIKSVTLDDEKIKIMDSKIYKEYKFRKFLNKKIINKKFLPIKIGISLLNNIYNISGFRKKYPDKIFNKIYIDNWDDIQNYSKVRIGKKIINSEYFKELTRYKVDNIELNYPKDTDNYFKQIYGRNIENVNVVLKPERKNAIVDTEIGYKKIINETKDLLDEIRSTHEELVWGRFKVRREKKCVDDVWKLVKMTNSQIKYIDFFEENIDYLLSLDLNDKSQFEEMEIILNPIIKKLQKYANKGMTFSIDEKTDSLIRKFLLLKNNEKLINKIDEINKLKYFVE</sequence>
<organism evidence="1 2">
    <name type="scientific">Methanobrevibacter gottschalkii DSM 11977</name>
    <dbReference type="NCBI Taxonomy" id="1122229"/>
    <lineage>
        <taxon>Archaea</taxon>
        <taxon>Methanobacteriati</taxon>
        <taxon>Methanobacteriota</taxon>
        <taxon>Methanomada group</taxon>
        <taxon>Methanobacteria</taxon>
        <taxon>Methanobacteriales</taxon>
        <taxon>Methanobacteriaceae</taxon>
        <taxon>Methanobrevibacter</taxon>
    </lineage>
</organism>
<evidence type="ECO:0000313" key="2">
    <source>
        <dbReference type="Proteomes" id="UP000271783"/>
    </source>
</evidence>
<proteinExistence type="predicted"/>
<comment type="caution">
    <text evidence="1">The sequence shown here is derived from an EMBL/GenBank/DDBJ whole genome shotgun (WGS) entry which is preliminary data.</text>
</comment>